<dbReference type="PROSITE" id="PS51462">
    <property type="entry name" value="NUDIX"/>
    <property type="match status" value="1"/>
</dbReference>
<keyword evidence="6" id="KW-0464">Manganese</keyword>
<dbReference type="CDD" id="cd03426">
    <property type="entry name" value="NUDIX_CoAse_Nudt7"/>
    <property type="match status" value="1"/>
</dbReference>
<evidence type="ECO:0000256" key="2">
    <source>
        <dbReference type="ARBA" id="ARBA00001946"/>
    </source>
</evidence>
<sequence length="202" mass="23901">MMQMIRKIEKQLSNRQVRIIGQDQMKNAAVILPLIDIDGELSVLFEVRSYELRSQPGDICFPGGRIDEQDKSPRDAALRELTEELQIQSKYIQLLADLDILITPFKGIIYPYVAQVIYPFTEIKANPAEVDHLFTVPLRHFYLHPPEQHPMRFIIEPETNSRYKHVQHQRHTIEQYFYYYETYTIWGLTARILKHFIDITKP</sequence>
<evidence type="ECO:0000313" key="9">
    <source>
        <dbReference type="Proteomes" id="UP000018895"/>
    </source>
</evidence>
<dbReference type="Pfam" id="PF00293">
    <property type="entry name" value="NUDIX"/>
    <property type="match status" value="1"/>
</dbReference>
<dbReference type="STRING" id="1236971.JCM9152_3750"/>
<evidence type="ECO:0000256" key="5">
    <source>
        <dbReference type="ARBA" id="ARBA00022842"/>
    </source>
</evidence>
<dbReference type="RefSeq" id="WP_052016083.1">
    <property type="nucleotide sequence ID" value="NZ_BAUU01000031.1"/>
</dbReference>
<dbReference type="OrthoDB" id="9802805at2"/>
<dbReference type="InterPro" id="IPR015797">
    <property type="entry name" value="NUDIX_hydrolase-like_dom_sf"/>
</dbReference>
<reference evidence="8" key="1">
    <citation type="journal article" date="2014" name="Genome Announc.">
        <title>Draft Genome Sequences of Three Alkaliphilic Bacillus Strains, Bacillus wakoensis JCM 9140T, Bacillus akibai JCM 9157T, and Bacillus hemicellulosilyticus JCM 9152T.</title>
        <authorList>
            <person name="Yuki M."/>
            <person name="Oshima K."/>
            <person name="Suda W."/>
            <person name="Oshida Y."/>
            <person name="Kitamura K."/>
            <person name="Iida T."/>
            <person name="Hattori M."/>
            <person name="Ohkuma M."/>
        </authorList>
    </citation>
    <scope>NUCLEOTIDE SEQUENCE [LARGE SCALE GENOMIC DNA]</scope>
    <source>
        <strain evidence="8">JCM 9152</strain>
    </source>
</reference>
<evidence type="ECO:0000256" key="3">
    <source>
        <dbReference type="ARBA" id="ARBA00022723"/>
    </source>
</evidence>
<evidence type="ECO:0000256" key="6">
    <source>
        <dbReference type="ARBA" id="ARBA00023211"/>
    </source>
</evidence>
<dbReference type="PANTHER" id="PTHR12992:SF11">
    <property type="entry name" value="MITOCHONDRIAL COENZYME A DIPHOSPHATASE NUDT8"/>
    <property type="match status" value="1"/>
</dbReference>
<evidence type="ECO:0000256" key="4">
    <source>
        <dbReference type="ARBA" id="ARBA00022801"/>
    </source>
</evidence>
<dbReference type="Proteomes" id="UP000018895">
    <property type="component" value="Unassembled WGS sequence"/>
</dbReference>
<name>W4QJF2_9BACI</name>
<keyword evidence="9" id="KW-1185">Reference proteome</keyword>
<dbReference type="InterPro" id="IPR045121">
    <property type="entry name" value="CoAse"/>
</dbReference>
<comment type="caution">
    <text evidence="8">The sequence shown here is derived from an EMBL/GenBank/DDBJ whole genome shotgun (WGS) entry which is preliminary data.</text>
</comment>
<dbReference type="GO" id="GO:0046872">
    <property type="term" value="F:metal ion binding"/>
    <property type="evidence" value="ECO:0007669"/>
    <property type="project" value="UniProtKB-KW"/>
</dbReference>
<evidence type="ECO:0000313" key="8">
    <source>
        <dbReference type="EMBL" id="GAE32226.1"/>
    </source>
</evidence>
<keyword evidence="5" id="KW-0460">Magnesium</keyword>
<dbReference type="GO" id="GO:0010945">
    <property type="term" value="F:coenzyme A diphosphatase activity"/>
    <property type="evidence" value="ECO:0007669"/>
    <property type="project" value="InterPro"/>
</dbReference>
<dbReference type="SUPFAM" id="SSF55811">
    <property type="entry name" value="Nudix"/>
    <property type="match status" value="1"/>
</dbReference>
<dbReference type="PANTHER" id="PTHR12992">
    <property type="entry name" value="NUDIX HYDROLASE"/>
    <property type="match status" value="1"/>
</dbReference>
<comment type="cofactor">
    <cofactor evidence="2">
        <name>Mg(2+)</name>
        <dbReference type="ChEBI" id="CHEBI:18420"/>
    </cofactor>
</comment>
<proteinExistence type="predicted"/>
<keyword evidence="4 8" id="KW-0378">Hydrolase</keyword>
<evidence type="ECO:0000256" key="1">
    <source>
        <dbReference type="ARBA" id="ARBA00001936"/>
    </source>
</evidence>
<keyword evidence="3" id="KW-0479">Metal-binding</keyword>
<accession>W4QJF2</accession>
<protein>
    <submittedName>
        <fullName evidence="8">Hypothetical nudix hydrolase YeaB</fullName>
    </submittedName>
</protein>
<dbReference type="EMBL" id="BAUU01000031">
    <property type="protein sequence ID" value="GAE32226.1"/>
    <property type="molecule type" value="Genomic_DNA"/>
</dbReference>
<gene>
    <name evidence="8" type="ORF">JCM9152_3750</name>
</gene>
<dbReference type="AlphaFoldDB" id="W4QJF2"/>
<comment type="cofactor">
    <cofactor evidence="1">
        <name>Mn(2+)</name>
        <dbReference type="ChEBI" id="CHEBI:29035"/>
    </cofactor>
</comment>
<dbReference type="Gene3D" id="3.90.79.10">
    <property type="entry name" value="Nucleoside Triphosphate Pyrophosphohydrolase"/>
    <property type="match status" value="1"/>
</dbReference>
<organism evidence="8 9">
    <name type="scientific">Halalkalibacter hemicellulosilyticusJCM 9152</name>
    <dbReference type="NCBI Taxonomy" id="1236971"/>
    <lineage>
        <taxon>Bacteria</taxon>
        <taxon>Bacillati</taxon>
        <taxon>Bacillota</taxon>
        <taxon>Bacilli</taxon>
        <taxon>Bacillales</taxon>
        <taxon>Bacillaceae</taxon>
        <taxon>Halalkalibacter</taxon>
    </lineage>
</organism>
<evidence type="ECO:0000259" key="7">
    <source>
        <dbReference type="PROSITE" id="PS51462"/>
    </source>
</evidence>
<dbReference type="InterPro" id="IPR000086">
    <property type="entry name" value="NUDIX_hydrolase_dom"/>
</dbReference>
<feature type="domain" description="Nudix hydrolase" evidence="7">
    <location>
        <begin position="25"/>
        <end position="159"/>
    </location>
</feature>